<comment type="caution">
    <text evidence="2">The sequence shown here is derived from an EMBL/GenBank/DDBJ whole genome shotgun (WGS) entry which is preliminary data.</text>
</comment>
<evidence type="ECO:0000313" key="2">
    <source>
        <dbReference type="EMBL" id="KAJ0212245.1"/>
    </source>
</evidence>
<accession>A0A9R1XF35</accession>
<dbReference type="PANTHER" id="PTHR31973">
    <property type="entry name" value="POLYPROTEIN, PUTATIVE-RELATED"/>
    <property type="match status" value="1"/>
</dbReference>
<dbReference type="EMBL" id="NBSK02000004">
    <property type="protein sequence ID" value="KAJ0212245.1"/>
    <property type="molecule type" value="Genomic_DNA"/>
</dbReference>
<feature type="domain" description="MULE transposase" evidence="1">
    <location>
        <begin position="6"/>
        <end position="93"/>
    </location>
</feature>
<dbReference type="PANTHER" id="PTHR31973:SF190">
    <property type="entry name" value="MULE TRANSPOSASE DOMAIN-CONTAINING PROTEIN"/>
    <property type="match status" value="1"/>
</dbReference>
<proteinExistence type="predicted"/>
<organism evidence="2 3">
    <name type="scientific">Lactuca sativa</name>
    <name type="common">Garden lettuce</name>
    <dbReference type="NCBI Taxonomy" id="4236"/>
    <lineage>
        <taxon>Eukaryota</taxon>
        <taxon>Viridiplantae</taxon>
        <taxon>Streptophyta</taxon>
        <taxon>Embryophyta</taxon>
        <taxon>Tracheophyta</taxon>
        <taxon>Spermatophyta</taxon>
        <taxon>Magnoliopsida</taxon>
        <taxon>eudicotyledons</taxon>
        <taxon>Gunneridae</taxon>
        <taxon>Pentapetalae</taxon>
        <taxon>asterids</taxon>
        <taxon>campanulids</taxon>
        <taxon>Asterales</taxon>
        <taxon>Asteraceae</taxon>
        <taxon>Cichorioideae</taxon>
        <taxon>Cichorieae</taxon>
        <taxon>Lactucinae</taxon>
        <taxon>Lactuca</taxon>
    </lineage>
</organism>
<evidence type="ECO:0000259" key="1">
    <source>
        <dbReference type="Pfam" id="PF10551"/>
    </source>
</evidence>
<sequence>MHLDFLGIDGAFTKGPYPGQIISDVGIDGYSGTYPLAYDVVETKSTHSWTWFLTYLGDDLGLGTNSNFTFTTDKQKLFPYVENRYCLHHIHDNMKRSWRAKQFKVQELRKLNNDVFAWLKKIPPQHWSHSQLMGRC</sequence>
<reference evidence="2 3" key="1">
    <citation type="journal article" date="2017" name="Nat. Commun.">
        <title>Genome assembly with in vitro proximity ligation data and whole-genome triplication in lettuce.</title>
        <authorList>
            <person name="Reyes-Chin-Wo S."/>
            <person name="Wang Z."/>
            <person name="Yang X."/>
            <person name="Kozik A."/>
            <person name="Arikit S."/>
            <person name="Song C."/>
            <person name="Xia L."/>
            <person name="Froenicke L."/>
            <person name="Lavelle D.O."/>
            <person name="Truco M.J."/>
            <person name="Xia R."/>
            <person name="Zhu S."/>
            <person name="Xu C."/>
            <person name="Xu H."/>
            <person name="Xu X."/>
            <person name="Cox K."/>
            <person name="Korf I."/>
            <person name="Meyers B.C."/>
            <person name="Michelmore R.W."/>
        </authorList>
    </citation>
    <scope>NUCLEOTIDE SEQUENCE [LARGE SCALE GENOMIC DNA]</scope>
    <source>
        <strain evidence="3">cv. Salinas</strain>
        <tissue evidence="2">Seedlings</tissue>
    </source>
</reference>
<keyword evidence="3" id="KW-1185">Reference proteome</keyword>
<evidence type="ECO:0000313" key="3">
    <source>
        <dbReference type="Proteomes" id="UP000235145"/>
    </source>
</evidence>
<dbReference type="AlphaFoldDB" id="A0A9R1XF35"/>
<protein>
    <recommendedName>
        <fullName evidence="1">MULE transposase domain-containing protein</fullName>
    </recommendedName>
</protein>
<name>A0A9R1XF35_LACSA</name>
<dbReference type="Proteomes" id="UP000235145">
    <property type="component" value="Unassembled WGS sequence"/>
</dbReference>
<gene>
    <name evidence="2" type="ORF">LSAT_V11C400179900</name>
</gene>
<dbReference type="InterPro" id="IPR018289">
    <property type="entry name" value="MULE_transposase_dom"/>
</dbReference>
<dbReference type="Pfam" id="PF10551">
    <property type="entry name" value="MULE"/>
    <property type="match status" value="1"/>
</dbReference>